<reference evidence="5 6" key="1">
    <citation type="submission" date="2023-04" db="EMBL/GenBank/DDBJ databases">
        <title>Ectobacillus antri isolated from activated sludge.</title>
        <authorList>
            <person name="Yan P."/>
            <person name="Liu X."/>
        </authorList>
    </citation>
    <scope>NUCLEOTIDE SEQUENCE [LARGE SCALE GENOMIC DNA]</scope>
    <source>
        <strain evidence="5 6">C18H</strain>
    </source>
</reference>
<dbReference type="InterPro" id="IPR011991">
    <property type="entry name" value="ArsR-like_HTH"/>
</dbReference>
<dbReference type="SMART" id="SM00347">
    <property type="entry name" value="HTH_MARR"/>
    <property type="match status" value="1"/>
</dbReference>
<dbReference type="EMBL" id="JARULN010000011">
    <property type="protein sequence ID" value="MDG5754686.1"/>
    <property type="molecule type" value="Genomic_DNA"/>
</dbReference>
<proteinExistence type="predicted"/>
<evidence type="ECO:0000256" key="3">
    <source>
        <dbReference type="ARBA" id="ARBA00023163"/>
    </source>
</evidence>
<dbReference type="Gene3D" id="1.10.10.10">
    <property type="entry name" value="Winged helix-like DNA-binding domain superfamily/Winged helix DNA-binding domain"/>
    <property type="match status" value="1"/>
</dbReference>
<comment type="caution">
    <text evidence="5">The sequence shown here is derived from an EMBL/GenBank/DDBJ whole genome shotgun (WGS) entry which is preliminary data.</text>
</comment>
<evidence type="ECO:0000256" key="1">
    <source>
        <dbReference type="ARBA" id="ARBA00023015"/>
    </source>
</evidence>
<gene>
    <name evidence="5" type="ORF">P6P90_11980</name>
</gene>
<dbReference type="InterPro" id="IPR036390">
    <property type="entry name" value="WH_DNA-bd_sf"/>
</dbReference>
<dbReference type="PANTHER" id="PTHR42756">
    <property type="entry name" value="TRANSCRIPTIONAL REGULATOR, MARR"/>
    <property type="match status" value="1"/>
</dbReference>
<keyword evidence="6" id="KW-1185">Reference proteome</keyword>
<dbReference type="PROSITE" id="PS50995">
    <property type="entry name" value="HTH_MARR_2"/>
    <property type="match status" value="1"/>
</dbReference>
<evidence type="ECO:0000259" key="4">
    <source>
        <dbReference type="PROSITE" id="PS50995"/>
    </source>
</evidence>
<dbReference type="InterPro" id="IPR036388">
    <property type="entry name" value="WH-like_DNA-bd_sf"/>
</dbReference>
<dbReference type="InterPro" id="IPR000835">
    <property type="entry name" value="HTH_MarR-typ"/>
</dbReference>
<dbReference type="SUPFAM" id="SSF46785">
    <property type="entry name" value="Winged helix' DNA-binding domain"/>
    <property type="match status" value="1"/>
</dbReference>
<dbReference type="RefSeq" id="WP_124564156.1">
    <property type="nucleotide sequence ID" value="NZ_JARRRY010000011.1"/>
</dbReference>
<accession>A0ABT6H8M2</accession>
<evidence type="ECO:0000313" key="5">
    <source>
        <dbReference type="EMBL" id="MDG5754686.1"/>
    </source>
</evidence>
<dbReference type="Pfam" id="PF01047">
    <property type="entry name" value="MarR"/>
    <property type="match status" value="1"/>
</dbReference>
<dbReference type="CDD" id="cd00090">
    <property type="entry name" value="HTH_ARSR"/>
    <property type="match status" value="1"/>
</dbReference>
<protein>
    <submittedName>
        <fullName evidence="5">MarR family transcriptional regulator</fullName>
    </submittedName>
</protein>
<feature type="domain" description="HTH marR-type" evidence="4">
    <location>
        <begin position="6"/>
        <end position="135"/>
    </location>
</feature>
<dbReference type="PRINTS" id="PR00598">
    <property type="entry name" value="HTHMARR"/>
</dbReference>
<keyword evidence="3" id="KW-0804">Transcription</keyword>
<sequence>MPHSKEIHILNELKALKVQLETTFEKCTGVSQSRLEILNQLFQSEELSQSQLQKTLQIDNAAITRHLKQLEASGRITRRKSDADNRITLVQLTPQARQELASLWDEKVDFVTNMLEGFSSEEIDMTLQLLQRIGANVAKIKADRSL</sequence>
<evidence type="ECO:0000256" key="2">
    <source>
        <dbReference type="ARBA" id="ARBA00023125"/>
    </source>
</evidence>
<organism evidence="5 6">
    <name type="scientific">Ectobacillus antri</name>
    <dbReference type="NCBI Taxonomy" id="2486280"/>
    <lineage>
        <taxon>Bacteria</taxon>
        <taxon>Bacillati</taxon>
        <taxon>Bacillota</taxon>
        <taxon>Bacilli</taxon>
        <taxon>Bacillales</taxon>
        <taxon>Bacillaceae</taxon>
        <taxon>Ectobacillus</taxon>
    </lineage>
</organism>
<keyword evidence="1" id="KW-0805">Transcription regulation</keyword>
<evidence type="ECO:0000313" key="6">
    <source>
        <dbReference type="Proteomes" id="UP001218246"/>
    </source>
</evidence>
<dbReference type="PANTHER" id="PTHR42756:SF1">
    <property type="entry name" value="TRANSCRIPTIONAL REPRESSOR OF EMRAB OPERON"/>
    <property type="match status" value="1"/>
</dbReference>
<keyword evidence="2" id="KW-0238">DNA-binding</keyword>
<dbReference type="Proteomes" id="UP001218246">
    <property type="component" value="Unassembled WGS sequence"/>
</dbReference>
<name>A0ABT6H8M2_9BACI</name>